<keyword evidence="10 14" id="KW-1133">Transmembrane helix</keyword>
<dbReference type="Proteomes" id="UP000593571">
    <property type="component" value="Unassembled WGS sequence"/>
</dbReference>
<dbReference type="GO" id="GO:1990539">
    <property type="term" value="P:fructose import across plasma membrane"/>
    <property type="evidence" value="ECO:0007669"/>
    <property type="project" value="UniProtKB-ARBA"/>
</dbReference>
<dbReference type="InterPro" id="IPR045263">
    <property type="entry name" value="GLUT"/>
</dbReference>
<dbReference type="InterPro" id="IPR005828">
    <property type="entry name" value="MFS_sugar_transport-like"/>
</dbReference>
<feature type="transmembrane region" description="Helical" evidence="14">
    <location>
        <begin position="107"/>
        <end position="128"/>
    </location>
</feature>
<keyword evidence="7" id="KW-1003">Cell membrane</keyword>
<dbReference type="GO" id="GO:0055056">
    <property type="term" value="F:D-glucose transmembrane transporter activity"/>
    <property type="evidence" value="ECO:0007669"/>
    <property type="project" value="TreeGrafter"/>
</dbReference>
<dbReference type="Gene3D" id="1.20.1250.20">
    <property type="entry name" value="MFS general substrate transporter like domains"/>
    <property type="match status" value="1"/>
</dbReference>
<feature type="transmembrane region" description="Helical" evidence="14">
    <location>
        <begin position="320"/>
        <end position="344"/>
    </location>
</feature>
<evidence type="ECO:0000256" key="5">
    <source>
        <dbReference type="ARBA" id="ARBA00015973"/>
    </source>
</evidence>
<evidence type="ECO:0000256" key="4">
    <source>
        <dbReference type="ARBA" id="ARBA00007004"/>
    </source>
</evidence>
<dbReference type="GO" id="GO:0016324">
    <property type="term" value="C:apical plasma membrane"/>
    <property type="evidence" value="ECO:0007669"/>
    <property type="project" value="UniProtKB-SubCell"/>
</dbReference>
<evidence type="ECO:0000256" key="7">
    <source>
        <dbReference type="ARBA" id="ARBA00022475"/>
    </source>
</evidence>
<keyword evidence="17" id="KW-1185">Reference proteome</keyword>
<feature type="transmembrane region" description="Helical" evidence="14">
    <location>
        <begin position="76"/>
        <end position="95"/>
    </location>
</feature>
<evidence type="ECO:0000256" key="1">
    <source>
        <dbReference type="ARBA" id="ARBA00000590"/>
    </source>
</evidence>
<keyword evidence="8" id="KW-0762">Sugar transport</keyword>
<evidence type="ECO:0000313" key="16">
    <source>
        <dbReference type="EMBL" id="KAF6467802.1"/>
    </source>
</evidence>
<sequence length="446" mass="48010">MVGPDWLATARPPGSACVVPHGVSVPPGGTLWSAACRASGHQAGKKSLLVNNTLVVAAAVLFGFSRRAGSFEMIMLGRLLIGISAGVGMNIQPMYLGESAPKELRGAVAMTSAIFTALGIMIGQVVGLRELLGGPQAWPLLLASCLVPGVFQLTSLPLLPESPRYLLIDRGDAETCLVALQRLRGTADVAAELAELEEERAACQGLRARRLWELFQDGALRRQVTSLVVLGSAMELCGNDSMYAYSSSVFLEAGVPQEKVHYAIIGTGCCELFTAFVGCVAIERVGRRVLLIGGYCLMTFWGSVFTVALCLQSSLSWMPYLAMSCIFAFILSFGIGPAGVTGILAMELFDQTARPAAYMVCGALMWTMLFLVGLGFPFILKGLSHFFYVPFLIVCVCGALYTGFFLPETKGKTFLEISKELHRLNFPRRNQGPAWRGPEIVRSTEL</sequence>
<evidence type="ECO:0000256" key="2">
    <source>
        <dbReference type="ARBA" id="ARBA00004135"/>
    </source>
</evidence>
<dbReference type="InterPro" id="IPR005829">
    <property type="entry name" value="Sugar_transporter_CS"/>
</dbReference>
<dbReference type="InterPro" id="IPR036259">
    <property type="entry name" value="MFS_trans_sf"/>
</dbReference>
<evidence type="ECO:0000256" key="13">
    <source>
        <dbReference type="ARBA" id="ARBA00031099"/>
    </source>
</evidence>
<evidence type="ECO:0000256" key="6">
    <source>
        <dbReference type="ARBA" id="ARBA00022448"/>
    </source>
</evidence>
<dbReference type="PROSITE" id="PS50850">
    <property type="entry name" value="MFS"/>
    <property type="match status" value="1"/>
</dbReference>
<evidence type="ECO:0000256" key="3">
    <source>
        <dbReference type="ARBA" id="ARBA00004424"/>
    </source>
</evidence>
<evidence type="ECO:0000256" key="11">
    <source>
        <dbReference type="ARBA" id="ARBA00023136"/>
    </source>
</evidence>
<comment type="catalytic activity">
    <reaction evidence="1">
        <text>D-fructose(out) = D-fructose(in)</text>
        <dbReference type="Rhea" id="RHEA:60372"/>
        <dbReference type="ChEBI" id="CHEBI:37721"/>
    </reaction>
</comment>
<feature type="transmembrane region" description="Helical" evidence="14">
    <location>
        <begin position="289"/>
        <end position="314"/>
    </location>
</feature>
<dbReference type="GO" id="GO:0070837">
    <property type="term" value="P:dehydroascorbic acid transport"/>
    <property type="evidence" value="ECO:0007669"/>
    <property type="project" value="TreeGrafter"/>
</dbReference>
<accession>A0A7J8H7S5</accession>
<name>A0A7J8H7S5_ROUAE</name>
<dbReference type="PANTHER" id="PTHR23503:SF22">
    <property type="entry name" value="SOLUTE CARRIER FAMILY 2, FACILITATED GLUCOSE TRANSPORTER MEMBER 11"/>
    <property type="match status" value="1"/>
</dbReference>
<keyword evidence="11 14" id="KW-0472">Membrane</keyword>
<comment type="caution">
    <text evidence="16">The sequence shown here is derived from an EMBL/GenBank/DDBJ whole genome shotgun (WGS) entry which is preliminary data.</text>
</comment>
<dbReference type="EMBL" id="JACASE010000005">
    <property type="protein sequence ID" value="KAF6467802.1"/>
    <property type="molecule type" value="Genomic_DNA"/>
</dbReference>
<dbReference type="InterPro" id="IPR003663">
    <property type="entry name" value="Sugar/inositol_transpt"/>
</dbReference>
<comment type="subcellular location">
    <subcellularLocation>
        <location evidence="3">Apical cell membrane</location>
        <topology evidence="3">Multi-pass membrane protein</topology>
    </subcellularLocation>
    <subcellularLocation>
        <location evidence="2">Cell membrane</location>
        <location evidence="2">Sarcolemma</location>
    </subcellularLocation>
</comment>
<dbReference type="InterPro" id="IPR020846">
    <property type="entry name" value="MFS_dom"/>
</dbReference>
<proteinExistence type="inferred from homology"/>
<feature type="transmembrane region" description="Helical" evidence="14">
    <location>
        <begin position="386"/>
        <end position="406"/>
    </location>
</feature>
<dbReference type="FunFam" id="1.20.1250.20:FF:001511">
    <property type="entry name" value="Solute carrier family 2, facilitated glucose transporter member 5"/>
    <property type="match status" value="1"/>
</dbReference>
<feature type="transmembrane region" description="Helical" evidence="14">
    <location>
        <begin position="48"/>
        <end position="64"/>
    </location>
</feature>
<protein>
    <recommendedName>
        <fullName evidence="5">Solute carrier family 2, facilitated glucose transporter member 5</fullName>
    </recommendedName>
    <alternativeName>
        <fullName evidence="13">Fructose transporter</fullName>
    </alternativeName>
    <alternativeName>
        <fullName evidence="12">Glucose transporter type 5, small intestine</fullName>
    </alternativeName>
</protein>
<feature type="transmembrane region" description="Helical" evidence="14">
    <location>
        <begin position="140"/>
        <end position="159"/>
    </location>
</feature>
<dbReference type="PRINTS" id="PR00171">
    <property type="entry name" value="SUGRTRNSPORT"/>
</dbReference>
<dbReference type="Pfam" id="PF00083">
    <property type="entry name" value="Sugar_tr"/>
    <property type="match status" value="1"/>
</dbReference>
<reference evidence="16 17" key="1">
    <citation type="journal article" date="2020" name="Nature">
        <title>Six reference-quality genomes reveal evolution of bat adaptations.</title>
        <authorList>
            <person name="Jebb D."/>
            <person name="Huang Z."/>
            <person name="Pippel M."/>
            <person name="Hughes G.M."/>
            <person name="Lavrichenko K."/>
            <person name="Devanna P."/>
            <person name="Winkler S."/>
            <person name="Jermiin L.S."/>
            <person name="Skirmuntt E.C."/>
            <person name="Katzourakis A."/>
            <person name="Burkitt-Gray L."/>
            <person name="Ray D.A."/>
            <person name="Sullivan K.A.M."/>
            <person name="Roscito J.G."/>
            <person name="Kirilenko B.M."/>
            <person name="Davalos L.M."/>
            <person name="Corthals A.P."/>
            <person name="Power M.L."/>
            <person name="Jones G."/>
            <person name="Ransome R.D."/>
            <person name="Dechmann D.K.N."/>
            <person name="Locatelli A.G."/>
            <person name="Puechmaille S.J."/>
            <person name="Fedrigo O."/>
            <person name="Jarvis E.D."/>
            <person name="Hiller M."/>
            <person name="Vernes S.C."/>
            <person name="Myers E.W."/>
            <person name="Teeling E.C."/>
        </authorList>
    </citation>
    <scope>NUCLEOTIDE SEQUENCE [LARGE SCALE GENOMIC DNA]</scope>
    <source>
        <strain evidence="16">MRouAeg1</strain>
        <tissue evidence="16">Muscle</tissue>
    </source>
</reference>
<feature type="transmembrane region" description="Helical" evidence="14">
    <location>
        <begin position="260"/>
        <end position="282"/>
    </location>
</feature>
<evidence type="ECO:0000313" key="17">
    <source>
        <dbReference type="Proteomes" id="UP000593571"/>
    </source>
</evidence>
<dbReference type="PROSITE" id="PS00217">
    <property type="entry name" value="SUGAR_TRANSPORT_2"/>
    <property type="match status" value="1"/>
</dbReference>
<comment type="similarity">
    <text evidence="4">Belongs to the major facilitator superfamily. Sugar transporter (TC 2.A.1.1) family. Glucose transporter subfamily.</text>
</comment>
<dbReference type="GO" id="GO:0046323">
    <property type="term" value="P:D-glucose import"/>
    <property type="evidence" value="ECO:0007669"/>
    <property type="project" value="TreeGrafter"/>
</dbReference>
<evidence type="ECO:0000256" key="8">
    <source>
        <dbReference type="ARBA" id="ARBA00022597"/>
    </source>
</evidence>
<keyword evidence="6" id="KW-0813">Transport</keyword>
<evidence type="ECO:0000259" key="15">
    <source>
        <dbReference type="PROSITE" id="PS50850"/>
    </source>
</evidence>
<dbReference type="GO" id="GO:0042383">
    <property type="term" value="C:sarcolemma"/>
    <property type="evidence" value="ECO:0007669"/>
    <property type="project" value="UniProtKB-SubCell"/>
</dbReference>
<dbReference type="AlphaFoldDB" id="A0A7J8H7S5"/>
<feature type="transmembrane region" description="Helical" evidence="14">
    <location>
        <begin position="356"/>
        <end position="380"/>
    </location>
</feature>
<dbReference type="SUPFAM" id="SSF103473">
    <property type="entry name" value="MFS general substrate transporter"/>
    <property type="match status" value="1"/>
</dbReference>
<feature type="domain" description="Major facilitator superfamily (MFS) profile" evidence="15">
    <location>
        <begin position="1"/>
        <end position="410"/>
    </location>
</feature>
<gene>
    <name evidence="16" type="ORF">HJG63_017817</name>
</gene>
<dbReference type="GO" id="GO:0005353">
    <property type="term" value="F:fructose transmembrane transporter activity"/>
    <property type="evidence" value="ECO:0007669"/>
    <property type="project" value="UniProtKB-ARBA"/>
</dbReference>
<evidence type="ECO:0000256" key="12">
    <source>
        <dbReference type="ARBA" id="ARBA00029961"/>
    </source>
</evidence>
<organism evidence="16 17">
    <name type="scientific">Rousettus aegyptiacus</name>
    <name type="common">Egyptian fruit bat</name>
    <name type="synonym">Pteropus aegyptiacus</name>
    <dbReference type="NCBI Taxonomy" id="9407"/>
    <lineage>
        <taxon>Eukaryota</taxon>
        <taxon>Metazoa</taxon>
        <taxon>Chordata</taxon>
        <taxon>Craniata</taxon>
        <taxon>Vertebrata</taxon>
        <taxon>Euteleostomi</taxon>
        <taxon>Mammalia</taxon>
        <taxon>Eutheria</taxon>
        <taxon>Laurasiatheria</taxon>
        <taxon>Chiroptera</taxon>
        <taxon>Yinpterochiroptera</taxon>
        <taxon>Pteropodoidea</taxon>
        <taxon>Pteropodidae</taxon>
        <taxon>Rousettinae</taxon>
        <taxon>Rousettus</taxon>
    </lineage>
</organism>
<evidence type="ECO:0000256" key="14">
    <source>
        <dbReference type="SAM" id="Phobius"/>
    </source>
</evidence>
<dbReference type="PANTHER" id="PTHR23503">
    <property type="entry name" value="SOLUTE CARRIER FAMILY 2"/>
    <property type="match status" value="1"/>
</dbReference>
<evidence type="ECO:0000256" key="9">
    <source>
        <dbReference type="ARBA" id="ARBA00022692"/>
    </source>
</evidence>
<evidence type="ECO:0000256" key="10">
    <source>
        <dbReference type="ARBA" id="ARBA00022989"/>
    </source>
</evidence>
<keyword evidence="9 14" id="KW-0812">Transmembrane</keyword>